<evidence type="ECO:0000256" key="4">
    <source>
        <dbReference type="ARBA" id="ARBA00022448"/>
    </source>
</evidence>
<proteinExistence type="inferred from homology"/>
<keyword evidence="5 9" id="KW-1003">Cell membrane</keyword>
<protein>
    <recommendedName>
        <fullName evidence="9">Riboflavin transporter</fullName>
    </recommendedName>
</protein>
<dbReference type="RefSeq" id="XP_032830345.1">
    <property type="nucleotide sequence ID" value="XM_032974454.1"/>
</dbReference>
<evidence type="ECO:0000256" key="2">
    <source>
        <dbReference type="ARBA" id="ARBA00004651"/>
    </source>
</evidence>
<keyword evidence="8 9" id="KW-0472">Membrane</keyword>
<evidence type="ECO:0000313" key="12">
    <source>
        <dbReference type="RefSeq" id="XP_032830345.1"/>
    </source>
</evidence>
<feature type="transmembrane region" description="Helical" evidence="9">
    <location>
        <begin position="43"/>
        <end position="64"/>
    </location>
</feature>
<feature type="transmembrane region" description="Helical" evidence="9">
    <location>
        <begin position="76"/>
        <end position="99"/>
    </location>
</feature>
<feature type="transmembrane region" description="Helical" evidence="9">
    <location>
        <begin position="194"/>
        <end position="214"/>
    </location>
</feature>
<feature type="transmembrane region" description="Helical" evidence="9">
    <location>
        <begin position="143"/>
        <end position="164"/>
    </location>
</feature>
<dbReference type="PANTHER" id="PTHR12929:SF1">
    <property type="entry name" value="SOLUTE CARRIER FAMILY 52, RIBOFLAVIN TRANSPORTER, MEMBER 2"/>
    <property type="match status" value="1"/>
</dbReference>
<evidence type="ECO:0000256" key="6">
    <source>
        <dbReference type="ARBA" id="ARBA00022692"/>
    </source>
</evidence>
<dbReference type="GO" id="GO:0005886">
    <property type="term" value="C:plasma membrane"/>
    <property type="evidence" value="ECO:0007669"/>
    <property type="project" value="UniProtKB-SubCell"/>
</dbReference>
<evidence type="ECO:0000313" key="11">
    <source>
        <dbReference type="RefSeq" id="XP_032830344.1"/>
    </source>
</evidence>
<evidence type="ECO:0000313" key="14">
    <source>
        <dbReference type="RefSeq" id="XP_032830347.1"/>
    </source>
</evidence>
<dbReference type="GeneID" id="116954048"/>
<evidence type="ECO:0000313" key="13">
    <source>
        <dbReference type="RefSeq" id="XP_032830346.1"/>
    </source>
</evidence>
<dbReference type="GO" id="GO:0032217">
    <property type="term" value="F:riboflavin transmembrane transporter activity"/>
    <property type="evidence" value="ECO:0007669"/>
    <property type="project" value="UniProtKB-UniRule"/>
</dbReference>
<sequence>MRGRSVLEHLLVALFGMGSWVAVNALWVELPVMVKVLPESWDLASYLTVMVALANVGPIAVTITQRFAPGRLNERVLIHVIQVLAVVACACLAVTWSMTAPVSGRTHSVPYLVLAFALSFVCCTSNVTFLPHMYRFSTEHVKTFFVGQGLSALLPSAAALAQGVGAAECVNMTGNASAPASHVRYLEERFSVSAFFSVTCTLLLASACAFAALVRLRPGAPAGEDLNPGQNKNAILDDREEESQLKSDVLYVASPDSLASNGDVLVLPDHDRGQAVLTKRQEEGESLCVSSVLYLLTLLLLSNALSNGVLPSVQTYACLPYGGSVFHLSAVLSSIANPLACFLTMGLPCRSSPVLGLLFLLGVLVGSYIMTLAVLSPCPPLLGKPSGSVLVVLAWVLFVGLFSYLKVMIGTVLHQRGHAALLWCGAAIQAGSALGALAVFPLVNVYHLFTPGDPCSSSCPA</sequence>
<organism evidence="10 12">
    <name type="scientific">Petromyzon marinus</name>
    <name type="common">Sea lamprey</name>
    <dbReference type="NCBI Taxonomy" id="7757"/>
    <lineage>
        <taxon>Eukaryota</taxon>
        <taxon>Metazoa</taxon>
        <taxon>Chordata</taxon>
        <taxon>Craniata</taxon>
        <taxon>Vertebrata</taxon>
        <taxon>Cyclostomata</taxon>
        <taxon>Hyperoartia</taxon>
        <taxon>Petromyzontiformes</taxon>
        <taxon>Petromyzontidae</taxon>
        <taxon>Petromyzon</taxon>
    </lineage>
</organism>
<dbReference type="RefSeq" id="XP_032830347.1">
    <property type="nucleotide sequence ID" value="XM_032974456.1"/>
</dbReference>
<comment type="function">
    <text evidence="9">Plasma membrane transporter mediating the uptake by cells of the water soluble vitamin B2/riboflavin that plays a key role in biochemical oxidation-reduction reactions of the carbohydrate, lipid, and amino acid metabolism.</text>
</comment>
<feature type="transmembrane region" description="Helical" evidence="9">
    <location>
        <begin position="387"/>
        <end position="407"/>
    </location>
</feature>
<evidence type="ECO:0000256" key="5">
    <source>
        <dbReference type="ARBA" id="ARBA00022475"/>
    </source>
</evidence>
<evidence type="ECO:0000256" key="3">
    <source>
        <dbReference type="ARBA" id="ARBA00006366"/>
    </source>
</evidence>
<name>A0AAJ7XDI0_PETMA</name>
<dbReference type="SUPFAM" id="SSF103473">
    <property type="entry name" value="MFS general substrate transporter"/>
    <property type="match status" value="1"/>
</dbReference>
<dbReference type="Proteomes" id="UP001318040">
    <property type="component" value="Chromosome 54"/>
</dbReference>
<keyword evidence="7 9" id="KW-1133">Transmembrane helix</keyword>
<feature type="transmembrane region" description="Helical" evidence="9">
    <location>
        <begin position="325"/>
        <end position="347"/>
    </location>
</feature>
<accession>A0AAJ7XDI0</accession>
<comment type="subcellular location">
    <subcellularLocation>
        <location evidence="2 9">Cell membrane</location>
        <topology evidence="2 9">Multi-pass membrane protein</topology>
    </subcellularLocation>
</comment>
<dbReference type="InterPro" id="IPR009357">
    <property type="entry name" value="Riboflavin_transptr"/>
</dbReference>
<feature type="transmembrane region" description="Helical" evidence="9">
    <location>
        <begin position="7"/>
        <end position="28"/>
    </location>
</feature>
<comment type="catalytic activity">
    <reaction evidence="1 9">
        <text>riboflavin(in) = riboflavin(out)</text>
        <dbReference type="Rhea" id="RHEA:35015"/>
        <dbReference type="ChEBI" id="CHEBI:57986"/>
    </reaction>
</comment>
<dbReference type="RefSeq" id="XP_032830344.1">
    <property type="nucleotide sequence ID" value="XM_032974453.1"/>
</dbReference>
<dbReference type="PANTHER" id="PTHR12929">
    <property type="entry name" value="SOLUTE CARRIER FAMILY 52"/>
    <property type="match status" value="1"/>
</dbReference>
<dbReference type="KEGG" id="pmrn:116954048"/>
<reference evidence="11 12" key="1">
    <citation type="submission" date="2025-04" db="UniProtKB">
        <authorList>
            <consortium name="RefSeq"/>
        </authorList>
    </citation>
    <scope>IDENTIFICATION</scope>
    <source>
        <tissue evidence="11 12">Sperm</tissue>
    </source>
</reference>
<keyword evidence="4 9" id="KW-0813">Transport</keyword>
<dbReference type="RefSeq" id="XP_032830346.1">
    <property type="nucleotide sequence ID" value="XM_032974455.1"/>
</dbReference>
<evidence type="ECO:0000313" key="10">
    <source>
        <dbReference type="Proteomes" id="UP001318040"/>
    </source>
</evidence>
<evidence type="ECO:0000256" key="8">
    <source>
        <dbReference type="ARBA" id="ARBA00023136"/>
    </source>
</evidence>
<evidence type="ECO:0000256" key="7">
    <source>
        <dbReference type="ARBA" id="ARBA00022989"/>
    </source>
</evidence>
<dbReference type="InterPro" id="IPR036259">
    <property type="entry name" value="MFS_trans_sf"/>
</dbReference>
<feature type="transmembrane region" description="Helical" evidence="9">
    <location>
        <begin position="287"/>
        <end position="305"/>
    </location>
</feature>
<comment type="similarity">
    <text evidence="3 9">Belongs to the riboflavin transporter family.</text>
</comment>
<dbReference type="Pfam" id="PF06237">
    <property type="entry name" value="SLC52_ribofla_tr"/>
    <property type="match status" value="1"/>
</dbReference>
<feature type="transmembrane region" description="Helical" evidence="9">
    <location>
        <begin position="354"/>
        <end position="375"/>
    </location>
</feature>
<dbReference type="AlphaFoldDB" id="A0AAJ7XDI0"/>
<feature type="transmembrane region" description="Helical" evidence="9">
    <location>
        <begin position="111"/>
        <end position="131"/>
    </location>
</feature>
<evidence type="ECO:0000256" key="1">
    <source>
        <dbReference type="ARBA" id="ARBA00000215"/>
    </source>
</evidence>
<keyword evidence="6 9" id="KW-0812">Transmembrane</keyword>
<feature type="transmembrane region" description="Helical" evidence="9">
    <location>
        <begin position="419"/>
        <end position="443"/>
    </location>
</feature>
<keyword evidence="10" id="KW-1185">Reference proteome</keyword>
<evidence type="ECO:0000256" key="9">
    <source>
        <dbReference type="RuleBase" id="RU368035"/>
    </source>
</evidence>
<gene>
    <name evidence="11 12 13 14" type="primary">SLC52A2</name>
</gene>